<keyword evidence="1 6" id="KW-0645">Protease</keyword>
<dbReference type="OrthoDB" id="9810445at2"/>
<evidence type="ECO:0000256" key="7">
    <source>
        <dbReference type="SAM" id="SignalP"/>
    </source>
</evidence>
<dbReference type="eggNOG" id="COG4784">
    <property type="taxonomic scope" value="Bacteria"/>
</dbReference>
<feature type="domain" description="Peptidase M48" evidence="8">
    <location>
        <begin position="75"/>
        <end position="259"/>
    </location>
</feature>
<comment type="similarity">
    <text evidence="6">Belongs to the peptidase M48 family.</text>
</comment>
<proteinExistence type="inferred from homology"/>
<keyword evidence="7" id="KW-0732">Signal</keyword>
<evidence type="ECO:0000256" key="1">
    <source>
        <dbReference type="ARBA" id="ARBA00022670"/>
    </source>
</evidence>
<feature type="chain" id="PRO_5001869638" description="Peptidase M48 domain-containing protein" evidence="7">
    <location>
        <begin position="24"/>
        <end position="283"/>
    </location>
</feature>
<dbReference type="GO" id="GO:0016020">
    <property type="term" value="C:membrane"/>
    <property type="evidence" value="ECO:0007669"/>
    <property type="project" value="TreeGrafter"/>
</dbReference>
<protein>
    <recommendedName>
        <fullName evidence="8">Peptidase M48 domain-containing protein</fullName>
    </recommendedName>
</protein>
<sequence length="283" mass="30560">MNRTRNRALVAALAIALAAPAAAFSRLGDAERLFGLGKKAADATAPITDEQEIELGRGIAANLLGARPLVRDQALQQYVNRIGLWLALQTERPDLPWRFGVMDSTDVNAFALPGGTILITQGLYDRLRDEAELASVLSHEIAHVVERHQVKAIKKEMGQAFATELAGEAAGRSDNTMVQMFGEKAFKAGTEVFVRGLDKGDEYQADVRGMVIAARGGYNPYALAGVLQTLDGTHADDTGVALMFSTHPTSVSRIEHLENVVGDKLEAFANVETPARMVRPQQP</sequence>
<dbReference type="PANTHER" id="PTHR22726:SF1">
    <property type="entry name" value="METALLOENDOPEPTIDASE OMA1, MITOCHONDRIAL"/>
    <property type="match status" value="1"/>
</dbReference>
<evidence type="ECO:0000256" key="6">
    <source>
        <dbReference type="RuleBase" id="RU003983"/>
    </source>
</evidence>
<dbReference type="InterPro" id="IPR001915">
    <property type="entry name" value="Peptidase_M48"/>
</dbReference>
<keyword evidence="4 6" id="KW-0862">Zinc</keyword>
<dbReference type="InterPro" id="IPR051156">
    <property type="entry name" value="Mito/Outer_Membr_Metalloprot"/>
</dbReference>
<accession>A0A091BE48</accession>
<keyword evidence="2" id="KW-0479">Metal-binding</keyword>
<comment type="cofactor">
    <cofactor evidence="6">
        <name>Zn(2+)</name>
        <dbReference type="ChEBI" id="CHEBI:29105"/>
    </cofactor>
    <text evidence="6">Binds 1 zinc ion per subunit.</text>
</comment>
<dbReference type="RefSeq" id="WP_043801751.1">
    <property type="nucleotide sequence ID" value="NZ_AVCH01000104.1"/>
</dbReference>
<dbReference type="Gene3D" id="3.30.2010.10">
    <property type="entry name" value="Metalloproteases ('zincins'), catalytic domain"/>
    <property type="match status" value="1"/>
</dbReference>
<dbReference type="GO" id="GO:0046872">
    <property type="term" value="F:metal ion binding"/>
    <property type="evidence" value="ECO:0007669"/>
    <property type="project" value="UniProtKB-KW"/>
</dbReference>
<evidence type="ECO:0000256" key="4">
    <source>
        <dbReference type="ARBA" id="ARBA00022833"/>
    </source>
</evidence>
<evidence type="ECO:0000256" key="2">
    <source>
        <dbReference type="ARBA" id="ARBA00022723"/>
    </source>
</evidence>
<evidence type="ECO:0000313" key="9">
    <source>
        <dbReference type="EMBL" id="KFN49991.1"/>
    </source>
</evidence>
<organism evidence="9 10">
    <name type="scientific">Arenimonas malthae CC-JY-1</name>
    <dbReference type="NCBI Taxonomy" id="1384054"/>
    <lineage>
        <taxon>Bacteria</taxon>
        <taxon>Pseudomonadati</taxon>
        <taxon>Pseudomonadota</taxon>
        <taxon>Gammaproteobacteria</taxon>
        <taxon>Lysobacterales</taxon>
        <taxon>Lysobacteraceae</taxon>
        <taxon>Arenimonas</taxon>
    </lineage>
</organism>
<comment type="caution">
    <text evidence="9">The sequence shown here is derived from an EMBL/GenBank/DDBJ whole genome shotgun (WGS) entry which is preliminary data.</text>
</comment>
<dbReference type="GO" id="GO:0051603">
    <property type="term" value="P:proteolysis involved in protein catabolic process"/>
    <property type="evidence" value="ECO:0007669"/>
    <property type="project" value="TreeGrafter"/>
</dbReference>
<gene>
    <name evidence="9" type="ORF">N790_01095</name>
</gene>
<dbReference type="Proteomes" id="UP000029392">
    <property type="component" value="Unassembled WGS sequence"/>
</dbReference>
<dbReference type="Pfam" id="PF01435">
    <property type="entry name" value="Peptidase_M48"/>
    <property type="match status" value="1"/>
</dbReference>
<evidence type="ECO:0000313" key="10">
    <source>
        <dbReference type="Proteomes" id="UP000029392"/>
    </source>
</evidence>
<reference evidence="9 10" key="1">
    <citation type="submission" date="2013-09" db="EMBL/GenBank/DDBJ databases">
        <title>Genome sequencing of Arenimonas malthae.</title>
        <authorList>
            <person name="Chen F."/>
            <person name="Wang G."/>
        </authorList>
    </citation>
    <scope>NUCLEOTIDE SEQUENCE [LARGE SCALE GENOMIC DNA]</scope>
    <source>
        <strain evidence="9 10">CC-JY-1</strain>
    </source>
</reference>
<feature type="signal peptide" evidence="7">
    <location>
        <begin position="1"/>
        <end position="23"/>
    </location>
</feature>
<dbReference type="GO" id="GO:0004222">
    <property type="term" value="F:metalloendopeptidase activity"/>
    <property type="evidence" value="ECO:0007669"/>
    <property type="project" value="InterPro"/>
</dbReference>
<dbReference type="AlphaFoldDB" id="A0A091BE48"/>
<evidence type="ECO:0000256" key="3">
    <source>
        <dbReference type="ARBA" id="ARBA00022801"/>
    </source>
</evidence>
<keyword evidence="10" id="KW-1185">Reference proteome</keyword>
<dbReference type="PANTHER" id="PTHR22726">
    <property type="entry name" value="METALLOENDOPEPTIDASE OMA1"/>
    <property type="match status" value="1"/>
</dbReference>
<evidence type="ECO:0000256" key="5">
    <source>
        <dbReference type="ARBA" id="ARBA00023049"/>
    </source>
</evidence>
<name>A0A091BE48_9GAMM</name>
<evidence type="ECO:0000259" key="8">
    <source>
        <dbReference type="Pfam" id="PF01435"/>
    </source>
</evidence>
<dbReference type="PATRIC" id="fig|1384054.3.peg.995"/>
<dbReference type="EMBL" id="AVCH01000104">
    <property type="protein sequence ID" value="KFN49991.1"/>
    <property type="molecule type" value="Genomic_DNA"/>
</dbReference>
<keyword evidence="5 6" id="KW-0482">Metalloprotease</keyword>
<dbReference type="STRING" id="1384054.N790_01095"/>
<keyword evidence="3 6" id="KW-0378">Hydrolase</keyword>